<accession>A0ABX6KNT5</accession>
<gene>
    <name evidence="1" type="ORF">FOB44_03830</name>
</gene>
<dbReference type="RefSeq" id="WP_168237693.1">
    <property type="nucleotide sequence ID" value="NZ_CP050995.1"/>
</dbReference>
<evidence type="ECO:0008006" key="3">
    <source>
        <dbReference type="Google" id="ProtNLM"/>
    </source>
</evidence>
<evidence type="ECO:0000313" key="2">
    <source>
        <dbReference type="Proteomes" id="UP000501570"/>
    </source>
</evidence>
<evidence type="ECO:0000313" key="1">
    <source>
        <dbReference type="EMBL" id="QIY89838.1"/>
    </source>
</evidence>
<dbReference type="Proteomes" id="UP000501570">
    <property type="component" value="Chromosome"/>
</dbReference>
<protein>
    <recommendedName>
        <fullName evidence="3">Bacteriocin</fullName>
    </recommendedName>
</protein>
<reference evidence="1 2" key="1">
    <citation type="submission" date="2019-09" db="EMBL/GenBank/DDBJ databases">
        <title>FDA dAtabase for Regulatory Grade micrObial Sequences (FDA-ARGOS): Supporting development and validation of Infectious Disease Dx tests.</title>
        <authorList>
            <person name="Sciortino C."/>
            <person name="Tallon L."/>
            <person name="Sadzewicz L."/>
            <person name="Vavikolanu K."/>
            <person name="Mehta A."/>
            <person name="Aluvathingal J."/>
            <person name="Nadendla S."/>
            <person name="Nandy P."/>
            <person name="Geyer C."/>
            <person name="Yan Y."/>
            <person name="Sichtig H."/>
        </authorList>
    </citation>
    <scope>NUCLEOTIDE SEQUENCE [LARGE SCALE GENOMIC DNA]</scope>
    <source>
        <strain evidence="1 2">FDAARGOS_636</strain>
    </source>
</reference>
<name>A0ABX6KNT5_CHRGL</name>
<sequence length="52" mass="5662">MKTRKTLKFSKETVIFLDKTAKKSINGGAKQLNAGASSPPVCATGRWSDCWC</sequence>
<keyword evidence="2" id="KW-1185">Reference proteome</keyword>
<organism evidence="1 2">
    <name type="scientific">Chryseobacterium gallinarum</name>
    <dbReference type="NCBI Taxonomy" id="1324352"/>
    <lineage>
        <taxon>Bacteria</taxon>
        <taxon>Pseudomonadati</taxon>
        <taxon>Bacteroidota</taxon>
        <taxon>Flavobacteriia</taxon>
        <taxon>Flavobacteriales</taxon>
        <taxon>Weeksellaceae</taxon>
        <taxon>Chryseobacterium group</taxon>
        <taxon>Chryseobacterium</taxon>
    </lineage>
</organism>
<dbReference type="EMBL" id="CP050995">
    <property type="protein sequence ID" value="QIY89838.1"/>
    <property type="molecule type" value="Genomic_DNA"/>
</dbReference>
<proteinExistence type="predicted"/>